<sequence length="536" mass="58041">MACFGADRRCRVLCILVPLLTGGCIRPRADVRSSLEARVFPVLDQTIPADAIVRPAVADRPEGLDQTLPPALEAAPTAAPRPNEAAGSAPTATDASEEPAGQPLTLPEAIGLAFRLQPRLRAQLESIAQARGRGGVAFSMFLPTVAGNYDVGGFTLGVGGEPIGVGGGTQNFNFIPFTGAVPVGLNIKSGYELAELKVQWLLLDFGRRLGRYEQAKLAVDVAQLQTDRAFQTVSNEVSVAYYGVLRAKALRRTFEDAARRAEMQLADARKLLGEGVVERETVLRAEVLRAETRQQLHAAVESEYVALAELDLVIGLKCNQPVGVVEPPAIPSFDRSLADCLQTAVRERREFHVARRAVEIAREGTRVARADFAPKVIADGTLLNFQQSSPTGYADLAVGFIRLDWTLFEGGRRIAEARVADSRVREAMAQAESIVDNIAFQVNEAYRRMVTARLGIEDARPAVEQARENFRLVRSRSLEGDATPTEITDAQASLTRAEQSYLNAVYNYLSAIARLEYAMGDGRTPATAAHEHPPSG</sequence>
<evidence type="ECO:0000256" key="1">
    <source>
        <dbReference type="ARBA" id="ARBA00004442"/>
    </source>
</evidence>
<evidence type="ECO:0000256" key="8">
    <source>
        <dbReference type="SAM" id="MobiDB-lite"/>
    </source>
</evidence>
<comment type="subcellular location">
    <subcellularLocation>
        <location evidence="1">Cell outer membrane</location>
    </subcellularLocation>
</comment>
<gene>
    <name evidence="9" type="ORF">PZE19_16635</name>
</gene>
<dbReference type="Proteomes" id="UP001216907">
    <property type="component" value="Unassembled WGS sequence"/>
</dbReference>
<comment type="caution">
    <text evidence="9">The sequence shown here is derived from an EMBL/GenBank/DDBJ whole genome shotgun (WGS) entry which is preliminary data.</text>
</comment>
<reference evidence="9 10" key="1">
    <citation type="submission" date="2023-03" db="EMBL/GenBank/DDBJ databases">
        <title>Paludisphaera mucosa sp. nov. a novel planctomycete from northern fen.</title>
        <authorList>
            <person name="Ivanova A."/>
        </authorList>
    </citation>
    <scope>NUCLEOTIDE SEQUENCE [LARGE SCALE GENOMIC DNA]</scope>
    <source>
        <strain evidence="9 10">Pla2</strain>
    </source>
</reference>
<dbReference type="Gene3D" id="1.20.1600.10">
    <property type="entry name" value="Outer membrane efflux proteins (OEP)"/>
    <property type="match status" value="1"/>
</dbReference>
<dbReference type="PANTHER" id="PTHR30026">
    <property type="entry name" value="OUTER MEMBRANE PROTEIN TOLC"/>
    <property type="match status" value="1"/>
</dbReference>
<evidence type="ECO:0000256" key="5">
    <source>
        <dbReference type="ARBA" id="ARBA00022692"/>
    </source>
</evidence>
<evidence type="ECO:0000256" key="3">
    <source>
        <dbReference type="ARBA" id="ARBA00022448"/>
    </source>
</evidence>
<evidence type="ECO:0000256" key="2">
    <source>
        <dbReference type="ARBA" id="ARBA00007613"/>
    </source>
</evidence>
<dbReference type="Pfam" id="PF02321">
    <property type="entry name" value="OEP"/>
    <property type="match status" value="2"/>
</dbReference>
<accession>A0ABT6FCZ3</accession>
<comment type="similarity">
    <text evidence="2">Belongs to the outer membrane factor (OMF) (TC 1.B.17) family.</text>
</comment>
<dbReference type="InterPro" id="IPR028351">
    <property type="entry name" value="CyaE"/>
</dbReference>
<dbReference type="PIRSF" id="PIRSF001892">
    <property type="entry name" value="CyaE"/>
    <property type="match status" value="1"/>
</dbReference>
<keyword evidence="4" id="KW-1134">Transmembrane beta strand</keyword>
<dbReference type="EMBL" id="JARRAG010000002">
    <property type="protein sequence ID" value="MDG3005420.1"/>
    <property type="molecule type" value="Genomic_DNA"/>
</dbReference>
<dbReference type="PANTHER" id="PTHR30026:SF20">
    <property type="entry name" value="OUTER MEMBRANE PROTEIN TOLC"/>
    <property type="match status" value="1"/>
</dbReference>
<dbReference type="InterPro" id="IPR003423">
    <property type="entry name" value="OMP_efflux"/>
</dbReference>
<feature type="region of interest" description="Disordered" evidence="8">
    <location>
        <begin position="74"/>
        <end position="102"/>
    </location>
</feature>
<keyword evidence="10" id="KW-1185">Reference proteome</keyword>
<keyword evidence="6" id="KW-0472">Membrane</keyword>
<evidence type="ECO:0000256" key="6">
    <source>
        <dbReference type="ARBA" id="ARBA00023136"/>
    </source>
</evidence>
<keyword evidence="3" id="KW-0813">Transport</keyword>
<evidence type="ECO:0000313" key="10">
    <source>
        <dbReference type="Proteomes" id="UP001216907"/>
    </source>
</evidence>
<keyword evidence="5" id="KW-0812">Transmembrane</keyword>
<evidence type="ECO:0000256" key="7">
    <source>
        <dbReference type="ARBA" id="ARBA00023237"/>
    </source>
</evidence>
<keyword evidence="7" id="KW-0998">Cell outer membrane</keyword>
<dbReference type="SUPFAM" id="SSF56954">
    <property type="entry name" value="Outer membrane efflux proteins (OEP)"/>
    <property type="match status" value="1"/>
</dbReference>
<name>A0ABT6FCZ3_9BACT</name>
<evidence type="ECO:0000256" key="4">
    <source>
        <dbReference type="ARBA" id="ARBA00022452"/>
    </source>
</evidence>
<evidence type="ECO:0000313" key="9">
    <source>
        <dbReference type="EMBL" id="MDG3005420.1"/>
    </source>
</evidence>
<dbReference type="RefSeq" id="WP_277861756.1">
    <property type="nucleotide sequence ID" value="NZ_JARRAG010000002.1"/>
</dbReference>
<proteinExistence type="inferred from homology"/>
<organism evidence="9 10">
    <name type="scientific">Paludisphaera mucosa</name>
    <dbReference type="NCBI Taxonomy" id="3030827"/>
    <lineage>
        <taxon>Bacteria</taxon>
        <taxon>Pseudomonadati</taxon>
        <taxon>Planctomycetota</taxon>
        <taxon>Planctomycetia</taxon>
        <taxon>Isosphaerales</taxon>
        <taxon>Isosphaeraceae</taxon>
        <taxon>Paludisphaera</taxon>
    </lineage>
</organism>
<protein>
    <submittedName>
        <fullName evidence="9">TolC family protein</fullName>
    </submittedName>
</protein>
<dbReference type="InterPro" id="IPR051906">
    <property type="entry name" value="TolC-like"/>
</dbReference>